<name>A0ABR3XQX8_9PEZI</name>
<comment type="caution">
    <text evidence="1">The sequence shown here is derived from an EMBL/GenBank/DDBJ whole genome shotgun (WGS) entry which is preliminary data.</text>
</comment>
<dbReference type="EMBL" id="JAWRVE010000012">
    <property type="protein sequence ID" value="KAL1878141.1"/>
    <property type="molecule type" value="Genomic_DNA"/>
</dbReference>
<proteinExistence type="predicted"/>
<accession>A0ABR3XQX8</accession>
<organism evidence="1 2">
    <name type="scientific">Diaporthe australafricana</name>
    <dbReference type="NCBI Taxonomy" id="127596"/>
    <lineage>
        <taxon>Eukaryota</taxon>
        <taxon>Fungi</taxon>
        <taxon>Dikarya</taxon>
        <taxon>Ascomycota</taxon>
        <taxon>Pezizomycotina</taxon>
        <taxon>Sordariomycetes</taxon>
        <taxon>Sordariomycetidae</taxon>
        <taxon>Diaporthales</taxon>
        <taxon>Diaporthaceae</taxon>
        <taxon>Diaporthe</taxon>
    </lineage>
</organism>
<protein>
    <recommendedName>
        <fullName evidence="3">Fungal N-terminal domain-containing protein</fullName>
    </recommendedName>
</protein>
<evidence type="ECO:0000313" key="1">
    <source>
        <dbReference type="EMBL" id="KAL1878141.1"/>
    </source>
</evidence>
<gene>
    <name evidence="1" type="ORF">Daus18300_002057</name>
</gene>
<dbReference type="Proteomes" id="UP001583177">
    <property type="component" value="Unassembled WGS sequence"/>
</dbReference>
<evidence type="ECO:0000313" key="2">
    <source>
        <dbReference type="Proteomes" id="UP001583177"/>
    </source>
</evidence>
<reference evidence="1 2" key="1">
    <citation type="journal article" date="2024" name="IMA Fungus">
        <title>IMA Genome - F19 : A genome assembly and annotation guide to empower mycologists, including annotated draft genome sequences of Ceratocystis pirilliformis, Diaporthe australafricana, Fusarium ophioides, Paecilomyces lecythidis, and Sporothrix stenoceras.</title>
        <authorList>
            <person name="Aylward J."/>
            <person name="Wilson A.M."/>
            <person name="Visagie C.M."/>
            <person name="Spraker J."/>
            <person name="Barnes I."/>
            <person name="Buitendag C."/>
            <person name="Ceriani C."/>
            <person name="Del Mar Angel L."/>
            <person name="du Plessis D."/>
            <person name="Fuchs T."/>
            <person name="Gasser K."/>
            <person name="Kramer D."/>
            <person name="Li W."/>
            <person name="Munsamy K."/>
            <person name="Piso A."/>
            <person name="Price J.L."/>
            <person name="Sonnekus B."/>
            <person name="Thomas C."/>
            <person name="van der Nest A."/>
            <person name="van Dijk A."/>
            <person name="van Heerden A."/>
            <person name="van Vuuren N."/>
            <person name="Yilmaz N."/>
            <person name="Duong T.A."/>
            <person name="van der Merwe N.A."/>
            <person name="Wingfield M.J."/>
            <person name="Wingfield B.D."/>
        </authorList>
    </citation>
    <scope>NUCLEOTIDE SEQUENCE [LARGE SCALE GENOMIC DNA]</scope>
    <source>
        <strain evidence="1 2">CMW 18300</strain>
    </source>
</reference>
<evidence type="ECO:0008006" key="3">
    <source>
        <dbReference type="Google" id="ProtNLM"/>
    </source>
</evidence>
<keyword evidence="2" id="KW-1185">Reference proteome</keyword>
<sequence length="403" mass="45278">MDPVTAFGLVAGIVQLGSFAADLAGNLRRSRHQGGQLIRLRDILQELSQLRLRIGDDNPDVERVVRLVEKCRNLLEEHDPNLRTSRGLTFAWPASLENEICIINEDLTRMYTKLLLYRVDLPPTPSSHGSQQIPPARAPSLPPYALLPEPALTPAISPALSRRGSLEFIDLPVTLLLGEDGPRLALQHVNILERDNSSRILQYESSDKQVIVTHRIPFGTKPNADGDVRARRVNFLAPHEITVEDRDGFRVYCLDPTYVFASSTNCKSFISKVRERELIETFLPREIRRGAETRARAKVLRVWRKLEGGSGGGPPRPLVTMGFHDRVEGRQIELDVRLYDRSVAQTKDKKVLDVWRTDGSTKVSLTFDNAKDAKSFLDVYQDVHPDKPSASPAYPPSLPPFNF</sequence>